<evidence type="ECO:0000313" key="9">
    <source>
        <dbReference type="EMBL" id="EKX88071.1"/>
    </source>
</evidence>
<dbReference type="STRING" id="1035195.HMPREF9997_02434"/>
<sequence>MSIPEKTQPHGRRPLQSEFNDGRDYPRLGSVSFRRGTLTENQEKTWEEHWPQRGRELTNDPADQTIDIAGWFGREGHPTILEIGSGTGTSTVAMAPLEPDTNIIAVELYRPGLAKLLGASVRGGVDNIRMIKGDGVEVLNRMFPEASLDGVRIFFPDPWPKARHHKRRIIQSGTLHLIATRLKPGGVLHVATDHADYADWITELATAEPLLDYKGWPWAECPQLTDRQVITKFEGKGLQKDHTIAEFLWQRTADNVAEDTPDSVGDGSPSATTVT</sequence>
<dbReference type="SUPFAM" id="SSF53335">
    <property type="entry name" value="S-adenosyl-L-methionine-dependent methyltransferases"/>
    <property type="match status" value="1"/>
</dbReference>
<keyword evidence="10" id="KW-1185">Reference proteome</keyword>
<dbReference type="Pfam" id="PF02390">
    <property type="entry name" value="Methyltransf_4"/>
    <property type="match status" value="1"/>
</dbReference>
<dbReference type="HOGENOM" id="CLU_050910_0_2_11"/>
<evidence type="ECO:0000256" key="5">
    <source>
        <dbReference type="ARBA" id="ARBA00022691"/>
    </source>
</evidence>
<evidence type="ECO:0000256" key="7">
    <source>
        <dbReference type="HAMAP-Rule" id="MF_01057"/>
    </source>
</evidence>
<dbReference type="PROSITE" id="PS51625">
    <property type="entry name" value="SAM_MT_TRMB"/>
    <property type="match status" value="1"/>
</dbReference>
<evidence type="ECO:0000256" key="2">
    <source>
        <dbReference type="ARBA" id="ARBA00003015"/>
    </source>
</evidence>
<feature type="binding site" evidence="7">
    <location>
        <position position="193"/>
    </location>
    <ligand>
        <name>substrate</name>
    </ligand>
</feature>
<dbReference type="EC" id="2.1.1.33" evidence="7"/>
<dbReference type="OrthoDB" id="9802090at2"/>
<name>L1MAU1_9CORY</name>
<evidence type="ECO:0000256" key="3">
    <source>
        <dbReference type="ARBA" id="ARBA00022603"/>
    </source>
</evidence>
<feature type="region of interest" description="Disordered" evidence="8">
    <location>
        <begin position="256"/>
        <end position="275"/>
    </location>
</feature>
<comment type="similarity">
    <text evidence="7">Belongs to the class I-like SAM-binding methyltransferase superfamily. TrmB family.</text>
</comment>
<dbReference type="InterPro" id="IPR003358">
    <property type="entry name" value="tRNA_(Gua-N-7)_MeTrfase_Trmb"/>
</dbReference>
<dbReference type="HAMAP" id="MF_01057">
    <property type="entry name" value="tRNA_methyltr_TrmB"/>
    <property type="match status" value="1"/>
</dbReference>
<dbReference type="CDD" id="cd02440">
    <property type="entry name" value="AdoMet_MTases"/>
    <property type="match status" value="1"/>
</dbReference>
<feature type="binding site" evidence="7">
    <location>
        <position position="134"/>
    </location>
    <ligand>
        <name>S-adenosyl-L-methionine</name>
        <dbReference type="ChEBI" id="CHEBI:59789"/>
    </ligand>
</feature>
<dbReference type="PANTHER" id="PTHR23417:SF14">
    <property type="entry name" value="PENTACOTRIPEPTIDE-REPEAT REGION OF PRORP DOMAIN-CONTAINING PROTEIN"/>
    <property type="match status" value="1"/>
</dbReference>
<gene>
    <name evidence="7" type="primary">trmB</name>
    <name evidence="9" type="ORF">HMPREF9997_02434</name>
</gene>
<evidence type="ECO:0000256" key="1">
    <source>
        <dbReference type="ARBA" id="ARBA00000142"/>
    </source>
</evidence>
<dbReference type="PATRIC" id="fig|1035195.3.peg.2175"/>
<dbReference type="Gene3D" id="3.40.50.150">
    <property type="entry name" value="Vaccinia Virus protein VP39"/>
    <property type="match status" value="1"/>
</dbReference>
<keyword evidence="6 7" id="KW-0819">tRNA processing</keyword>
<dbReference type="eggNOG" id="COG0220">
    <property type="taxonomic scope" value="Bacteria"/>
</dbReference>
<protein>
    <recommendedName>
        <fullName evidence="7">tRNA (guanine-N(7)-)-methyltransferase</fullName>
        <ecNumber evidence="7">2.1.1.33</ecNumber>
    </recommendedName>
    <alternativeName>
        <fullName evidence="7">tRNA (guanine(46)-N(7))-methyltransferase</fullName>
    </alternativeName>
    <alternativeName>
        <fullName evidence="7">tRNA(m7G46)-methyltransferase</fullName>
    </alternativeName>
</protein>
<feature type="binding site" evidence="7">
    <location>
        <position position="157"/>
    </location>
    <ligand>
        <name>S-adenosyl-L-methionine</name>
        <dbReference type="ChEBI" id="CHEBI:59789"/>
    </ligand>
</feature>
<dbReference type="PANTHER" id="PTHR23417">
    <property type="entry name" value="3-DEOXY-D-MANNO-OCTULOSONIC-ACID TRANSFERASE/TRNA GUANINE-N 7 - -METHYLTRANSFERASE"/>
    <property type="match status" value="1"/>
</dbReference>
<feature type="region of interest" description="Disordered" evidence="8">
    <location>
        <begin position="1"/>
        <end position="60"/>
    </location>
</feature>
<keyword evidence="5 7" id="KW-0949">S-adenosyl-L-methionine</keyword>
<feature type="binding site" evidence="7">
    <location>
        <position position="107"/>
    </location>
    <ligand>
        <name>S-adenosyl-L-methionine</name>
        <dbReference type="ChEBI" id="CHEBI:59789"/>
    </ligand>
</feature>
<feature type="binding site" evidence="7">
    <location>
        <position position="161"/>
    </location>
    <ligand>
        <name>substrate</name>
    </ligand>
</feature>
<dbReference type="UniPathway" id="UPA00989"/>
<evidence type="ECO:0000256" key="6">
    <source>
        <dbReference type="ARBA" id="ARBA00022694"/>
    </source>
</evidence>
<comment type="catalytic activity">
    <reaction evidence="1 7">
        <text>guanosine(46) in tRNA + S-adenosyl-L-methionine = N(7)-methylguanosine(46) in tRNA + S-adenosyl-L-homocysteine</text>
        <dbReference type="Rhea" id="RHEA:42708"/>
        <dbReference type="Rhea" id="RHEA-COMP:10188"/>
        <dbReference type="Rhea" id="RHEA-COMP:10189"/>
        <dbReference type="ChEBI" id="CHEBI:57856"/>
        <dbReference type="ChEBI" id="CHEBI:59789"/>
        <dbReference type="ChEBI" id="CHEBI:74269"/>
        <dbReference type="ChEBI" id="CHEBI:74480"/>
        <dbReference type="EC" id="2.1.1.33"/>
    </reaction>
</comment>
<dbReference type="InterPro" id="IPR055361">
    <property type="entry name" value="tRNA_methyltr_TrmB_bact"/>
</dbReference>
<keyword evidence="4 7" id="KW-0808">Transferase</keyword>
<dbReference type="AlphaFoldDB" id="L1MAU1"/>
<comment type="caution">
    <text evidence="7">Lacks conserved residue(s) required for the propagation of feature annotation.</text>
</comment>
<organism evidence="9 10">
    <name type="scientific">Corynebacterium durum F0235</name>
    <dbReference type="NCBI Taxonomy" id="1035195"/>
    <lineage>
        <taxon>Bacteria</taxon>
        <taxon>Bacillati</taxon>
        <taxon>Actinomycetota</taxon>
        <taxon>Actinomycetes</taxon>
        <taxon>Mycobacteriales</taxon>
        <taxon>Corynebacteriaceae</taxon>
        <taxon>Corynebacterium</taxon>
    </lineage>
</organism>
<accession>L1MAU1</accession>
<feature type="binding site" evidence="7">
    <location>
        <begin position="231"/>
        <end position="234"/>
    </location>
    <ligand>
        <name>substrate</name>
    </ligand>
</feature>
<comment type="caution">
    <text evidence="9">The sequence shown here is derived from an EMBL/GenBank/DDBJ whole genome shotgun (WGS) entry which is preliminary data.</text>
</comment>
<dbReference type="GO" id="GO:0008176">
    <property type="term" value="F:tRNA (guanine(46)-N7)-methyltransferase activity"/>
    <property type="evidence" value="ECO:0007669"/>
    <property type="project" value="UniProtKB-UniRule"/>
</dbReference>
<evidence type="ECO:0000256" key="8">
    <source>
        <dbReference type="SAM" id="MobiDB-lite"/>
    </source>
</evidence>
<dbReference type="RefSeq" id="WP_006062239.1">
    <property type="nucleotide sequence ID" value="NZ_KB290824.1"/>
</dbReference>
<evidence type="ECO:0000256" key="4">
    <source>
        <dbReference type="ARBA" id="ARBA00022679"/>
    </source>
</evidence>
<keyword evidence="3 7" id="KW-0489">Methyltransferase</keyword>
<evidence type="ECO:0000313" key="10">
    <source>
        <dbReference type="Proteomes" id="UP000010445"/>
    </source>
</evidence>
<dbReference type="GO" id="GO:0043527">
    <property type="term" value="C:tRNA methyltransferase complex"/>
    <property type="evidence" value="ECO:0007669"/>
    <property type="project" value="TreeGrafter"/>
</dbReference>
<feature type="compositionally biased region" description="Basic and acidic residues" evidence="8">
    <location>
        <begin position="41"/>
        <end position="58"/>
    </location>
</feature>
<feature type="binding site" evidence="7">
    <location>
        <position position="82"/>
    </location>
    <ligand>
        <name>S-adenosyl-L-methionine</name>
        <dbReference type="ChEBI" id="CHEBI:59789"/>
    </ligand>
</feature>
<dbReference type="NCBIfam" id="TIGR00091">
    <property type="entry name" value="tRNA (guanosine(46)-N7)-methyltransferase TrmB"/>
    <property type="match status" value="1"/>
</dbReference>
<comment type="pathway">
    <text evidence="7">tRNA modification; N(7)-methylguanine-tRNA biosynthesis.</text>
</comment>
<dbReference type="InterPro" id="IPR029063">
    <property type="entry name" value="SAM-dependent_MTases_sf"/>
</dbReference>
<proteinExistence type="inferred from homology"/>
<reference evidence="9 10" key="1">
    <citation type="submission" date="2012-05" db="EMBL/GenBank/DDBJ databases">
        <authorList>
            <person name="Weinstock G."/>
            <person name="Sodergren E."/>
            <person name="Lobos E.A."/>
            <person name="Fulton L."/>
            <person name="Fulton R."/>
            <person name="Courtney L."/>
            <person name="Fronick C."/>
            <person name="O'Laughlin M."/>
            <person name="Godfrey J."/>
            <person name="Wilson R.M."/>
            <person name="Miner T."/>
            <person name="Farmer C."/>
            <person name="Delehaunty K."/>
            <person name="Cordes M."/>
            <person name="Minx P."/>
            <person name="Tomlinson C."/>
            <person name="Chen J."/>
            <person name="Wollam A."/>
            <person name="Pepin K.H."/>
            <person name="Bhonagiri V."/>
            <person name="Zhang X."/>
            <person name="Suruliraj S."/>
            <person name="Warren W."/>
            <person name="Mitreva M."/>
            <person name="Mardis E.R."/>
            <person name="Wilson R.K."/>
        </authorList>
    </citation>
    <scope>NUCLEOTIDE SEQUENCE [LARGE SCALE GENOMIC DNA]</scope>
    <source>
        <strain evidence="9 10">F0235</strain>
    </source>
</reference>
<dbReference type="Proteomes" id="UP000010445">
    <property type="component" value="Unassembled WGS sequence"/>
</dbReference>
<comment type="function">
    <text evidence="2 7">Catalyzes the formation of N(7)-methylguanine at position 46 (m7G46) in tRNA.</text>
</comment>
<dbReference type="EMBL" id="AMEM01000040">
    <property type="protein sequence ID" value="EKX88071.1"/>
    <property type="molecule type" value="Genomic_DNA"/>
</dbReference>